<organism evidence="4 5">
    <name type="scientific">Populus alba x Populus x berolinensis</name>
    <dbReference type="NCBI Taxonomy" id="444605"/>
    <lineage>
        <taxon>Eukaryota</taxon>
        <taxon>Viridiplantae</taxon>
        <taxon>Streptophyta</taxon>
        <taxon>Embryophyta</taxon>
        <taxon>Tracheophyta</taxon>
        <taxon>Spermatophyta</taxon>
        <taxon>Magnoliopsida</taxon>
        <taxon>eudicotyledons</taxon>
        <taxon>Gunneridae</taxon>
        <taxon>Pentapetalae</taxon>
        <taxon>rosids</taxon>
        <taxon>fabids</taxon>
        <taxon>Malpighiales</taxon>
        <taxon>Salicaceae</taxon>
        <taxon>Saliceae</taxon>
        <taxon>Populus</taxon>
    </lineage>
</organism>
<evidence type="ECO:0000313" key="5">
    <source>
        <dbReference type="Proteomes" id="UP001164929"/>
    </source>
</evidence>
<dbReference type="Pfam" id="PF13912">
    <property type="entry name" value="zf-C2H2_6"/>
    <property type="match status" value="2"/>
</dbReference>
<protein>
    <submittedName>
        <fullName evidence="4">Zinc finger protein ZAT9-like</fullName>
    </submittedName>
</protein>
<dbReference type="InterPro" id="IPR036236">
    <property type="entry name" value="Znf_C2H2_sf"/>
</dbReference>
<dbReference type="GO" id="GO:0008270">
    <property type="term" value="F:zinc ion binding"/>
    <property type="evidence" value="ECO:0007669"/>
    <property type="project" value="UniProtKB-KW"/>
</dbReference>
<keyword evidence="5" id="KW-1185">Reference proteome</keyword>
<dbReference type="SUPFAM" id="SSF57667">
    <property type="entry name" value="beta-beta-alpha zinc fingers"/>
    <property type="match status" value="1"/>
</dbReference>
<dbReference type="Proteomes" id="UP001164929">
    <property type="component" value="Chromosome 1"/>
</dbReference>
<feature type="region of interest" description="Disordered" evidence="2">
    <location>
        <begin position="195"/>
        <end position="224"/>
    </location>
</feature>
<dbReference type="SMART" id="SM00355">
    <property type="entry name" value="ZnF_C2H2"/>
    <property type="match status" value="3"/>
</dbReference>
<dbReference type="Gene3D" id="3.30.160.60">
    <property type="entry name" value="Classic Zinc Finger"/>
    <property type="match status" value="1"/>
</dbReference>
<name>A0AAD6WI91_9ROSI</name>
<keyword evidence="1" id="KW-0862">Zinc</keyword>
<evidence type="ECO:0000256" key="2">
    <source>
        <dbReference type="SAM" id="MobiDB-lite"/>
    </source>
</evidence>
<feature type="region of interest" description="Disordered" evidence="2">
    <location>
        <begin position="240"/>
        <end position="263"/>
    </location>
</feature>
<dbReference type="PANTHER" id="PTHR46326:SF8">
    <property type="entry name" value="C2H2-LIKE ZINC FINGER PROTEIN"/>
    <property type="match status" value="1"/>
</dbReference>
<evidence type="ECO:0000256" key="1">
    <source>
        <dbReference type="PROSITE-ProRule" id="PRU00042"/>
    </source>
</evidence>
<feature type="compositionally biased region" description="Low complexity" evidence="2">
    <location>
        <begin position="244"/>
        <end position="258"/>
    </location>
</feature>
<feature type="domain" description="C2H2-type" evidence="3">
    <location>
        <begin position="96"/>
        <end position="123"/>
    </location>
</feature>
<dbReference type="GO" id="GO:0006355">
    <property type="term" value="P:regulation of DNA-templated transcription"/>
    <property type="evidence" value="ECO:0007669"/>
    <property type="project" value="InterPro"/>
</dbReference>
<dbReference type="PROSITE" id="PS50157">
    <property type="entry name" value="ZINC_FINGER_C2H2_2"/>
    <property type="match status" value="3"/>
</dbReference>
<dbReference type="InterPro" id="IPR044303">
    <property type="entry name" value="ZAT1/4/9"/>
</dbReference>
<sequence length="423" mass="47620">MLNGKRRGGWYSLHFRVSITAANKKRERQLIKKLPIQTGDDGVVFVIRGKHHRRALILLLVPSSLQSKLYRKRLERERQLKQESFDLRLTASMERHKCRLCVRTFPNGRALGGHMKAHLAATRPQLGLDRNESSSSSYSSSAGEEEVQEEQEIIKIKEAVEEKSLAYGLRENPKKSCRLADPEFSFVVDTGSVVVQDRESETESRNPTRRRSKRIRKSCGFGESQKQDFDVKKVVDFKNPSWGESSSPAEPEPVSSVSDTSPEEDVARCLMMLSRDVWMRNDEEEVQEQGGKDGEKSVDMLEEAEEIKVNKIRGKFRCEKCMKLFRSSRALSGHKRICSLNATEARNIAAAGDANDRIFECPYCLRVFGSGQALGGHKRSHLIGSSTSTNVVAEVSTKLENNMIDLNLPAPVEDDEFSVVSDA</sequence>
<gene>
    <name evidence="4" type="ORF">NC653_001734</name>
</gene>
<feature type="compositionally biased region" description="Basic residues" evidence="2">
    <location>
        <begin position="207"/>
        <end position="217"/>
    </location>
</feature>
<evidence type="ECO:0000313" key="4">
    <source>
        <dbReference type="EMBL" id="KAJ7011394.1"/>
    </source>
</evidence>
<accession>A0AAD6WI91</accession>
<keyword evidence="1" id="KW-0863">Zinc-finger</keyword>
<keyword evidence="1" id="KW-0479">Metal-binding</keyword>
<dbReference type="PROSITE" id="PS00028">
    <property type="entry name" value="ZINC_FINGER_C2H2_1"/>
    <property type="match status" value="2"/>
</dbReference>
<feature type="domain" description="C2H2-type" evidence="3">
    <location>
        <begin position="316"/>
        <end position="346"/>
    </location>
</feature>
<feature type="region of interest" description="Disordered" evidence="2">
    <location>
        <begin position="123"/>
        <end position="148"/>
    </location>
</feature>
<feature type="domain" description="C2H2-type" evidence="3">
    <location>
        <begin position="359"/>
        <end position="381"/>
    </location>
</feature>
<dbReference type="AlphaFoldDB" id="A0AAD6WI91"/>
<dbReference type="PANTHER" id="PTHR46326">
    <property type="entry name" value="ZINC FINGER PROTEIN ZAT1-RELATED"/>
    <property type="match status" value="1"/>
</dbReference>
<proteinExistence type="predicted"/>
<evidence type="ECO:0000259" key="3">
    <source>
        <dbReference type="PROSITE" id="PS50157"/>
    </source>
</evidence>
<feature type="compositionally biased region" description="Basic and acidic residues" evidence="2">
    <location>
        <begin position="196"/>
        <end position="206"/>
    </location>
</feature>
<reference evidence="4 5" key="1">
    <citation type="journal article" date="2023" name="Mol. Ecol. Resour.">
        <title>Chromosome-level genome assembly of a triploid poplar Populus alba 'Berolinensis'.</title>
        <authorList>
            <person name="Chen S."/>
            <person name="Yu Y."/>
            <person name="Wang X."/>
            <person name="Wang S."/>
            <person name="Zhang T."/>
            <person name="Zhou Y."/>
            <person name="He R."/>
            <person name="Meng N."/>
            <person name="Wang Y."/>
            <person name="Liu W."/>
            <person name="Liu Z."/>
            <person name="Liu J."/>
            <person name="Guo Q."/>
            <person name="Huang H."/>
            <person name="Sederoff R.R."/>
            <person name="Wang G."/>
            <person name="Qu G."/>
            <person name="Chen S."/>
        </authorList>
    </citation>
    <scope>NUCLEOTIDE SEQUENCE [LARGE SCALE GENOMIC DNA]</scope>
    <source>
        <strain evidence="4">SC-2020</strain>
    </source>
</reference>
<dbReference type="EMBL" id="JAQIZT010000001">
    <property type="protein sequence ID" value="KAJ7011394.1"/>
    <property type="molecule type" value="Genomic_DNA"/>
</dbReference>
<comment type="caution">
    <text evidence="4">The sequence shown here is derived from an EMBL/GenBank/DDBJ whole genome shotgun (WGS) entry which is preliminary data.</text>
</comment>
<dbReference type="InterPro" id="IPR013087">
    <property type="entry name" value="Znf_C2H2_type"/>
</dbReference>